<dbReference type="STRING" id="381306.AN478_06755"/>
<name>A0A0P9GK39_9GAMM</name>
<reference evidence="7" key="1">
    <citation type="submission" date="2016-10" db="EMBL/GenBank/DDBJ databases">
        <authorList>
            <person name="Varghese N."/>
        </authorList>
    </citation>
    <scope>NUCLEOTIDE SEQUENCE [LARGE SCALE GENOMIC DNA]</scope>
    <source>
        <strain evidence="7">HL 19</strain>
    </source>
</reference>
<dbReference type="PROSITE" id="PS00211">
    <property type="entry name" value="ABC_TRANSPORTER_1"/>
    <property type="match status" value="1"/>
</dbReference>
<dbReference type="InterPro" id="IPR017871">
    <property type="entry name" value="ABC_transporter-like_CS"/>
</dbReference>
<dbReference type="GO" id="GO:0016887">
    <property type="term" value="F:ATP hydrolysis activity"/>
    <property type="evidence" value="ECO:0007669"/>
    <property type="project" value="InterPro"/>
</dbReference>
<gene>
    <name evidence="6" type="ORF">SAMN05661077_2714</name>
</gene>
<feature type="domain" description="ABC transporter" evidence="5">
    <location>
        <begin position="5"/>
        <end position="254"/>
    </location>
</feature>
<dbReference type="PROSITE" id="PS50893">
    <property type="entry name" value="ABC_TRANSPORTER_2"/>
    <property type="match status" value="1"/>
</dbReference>
<dbReference type="AlphaFoldDB" id="A0A0P9GK39"/>
<keyword evidence="2" id="KW-0813">Transport</keyword>
<evidence type="ECO:0000256" key="3">
    <source>
        <dbReference type="ARBA" id="ARBA00022741"/>
    </source>
</evidence>
<proteinExistence type="inferred from homology"/>
<dbReference type="InterPro" id="IPR003593">
    <property type="entry name" value="AAA+_ATPase"/>
</dbReference>
<organism evidence="6 7">
    <name type="scientific">Thiohalorhabdus denitrificans</name>
    <dbReference type="NCBI Taxonomy" id="381306"/>
    <lineage>
        <taxon>Bacteria</taxon>
        <taxon>Pseudomonadati</taxon>
        <taxon>Pseudomonadota</taxon>
        <taxon>Gammaproteobacteria</taxon>
        <taxon>Thiohalorhabdales</taxon>
        <taxon>Thiohalorhabdaceae</taxon>
        <taxon>Thiohalorhabdus</taxon>
    </lineage>
</organism>
<evidence type="ECO:0000313" key="7">
    <source>
        <dbReference type="Proteomes" id="UP000183104"/>
    </source>
</evidence>
<sequence>MTGLLELEGLSKSFTQRGPWGRGGTTFWAVRDVHLTVAPGETVGLVGESGCGKSTLARMAMRLMEPDGGTIRFAGEDITRAGRSGLQRARRDLQIVFQDPYASLNPRMRVGRIVEEGLKVHGIGDAAERRRRVTEVLERCGLGGEAAAKFPHQFSGGQRQRIGIARALVMEPRLMVCDEPVSALDVSIQAQILNLLKDLQRDFGLAYLFISHDLRVVRYLSDRVVVMYGGRVVEEGPTETLFERPAHPYTRGLLAAIPGAHRERERRIPAGAVREQVGECPFYSRCPEAQDACAEWPFQGYDLGQGQVAACRRAR</sequence>
<evidence type="ECO:0000256" key="1">
    <source>
        <dbReference type="ARBA" id="ARBA00005417"/>
    </source>
</evidence>
<dbReference type="RefSeq" id="WP_054965855.1">
    <property type="nucleotide sequence ID" value="NZ_FMUN01000008.1"/>
</dbReference>
<dbReference type="SUPFAM" id="SSF52540">
    <property type="entry name" value="P-loop containing nucleoside triphosphate hydrolases"/>
    <property type="match status" value="1"/>
</dbReference>
<dbReference type="InterPro" id="IPR003439">
    <property type="entry name" value="ABC_transporter-like_ATP-bd"/>
</dbReference>
<keyword evidence="4 6" id="KW-0067">ATP-binding</keyword>
<keyword evidence="7" id="KW-1185">Reference proteome</keyword>
<dbReference type="InterPro" id="IPR013563">
    <property type="entry name" value="Oligopep_ABC_C"/>
</dbReference>
<dbReference type="Pfam" id="PF00005">
    <property type="entry name" value="ABC_tran"/>
    <property type="match status" value="1"/>
</dbReference>
<protein>
    <submittedName>
        <fullName evidence="6">Oligopeptide transport system ATP-binding protein</fullName>
    </submittedName>
</protein>
<dbReference type="Proteomes" id="UP000183104">
    <property type="component" value="Unassembled WGS sequence"/>
</dbReference>
<dbReference type="PANTHER" id="PTHR43776:SF7">
    <property type="entry name" value="D,D-DIPEPTIDE TRANSPORT ATP-BINDING PROTEIN DDPF-RELATED"/>
    <property type="match status" value="1"/>
</dbReference>
<evidence type="ECO:0000259" key="5">
    <source>
        <dbReference type="PROSITE" id="PS50893"/>
    </source>
</evidence>
<keyword evidence="3" id="KW-0547">Nucleotide-binding</keyword>
<dbReference type="GO" id="GO:0055085">
    <property type="term" value="P:transmembrane transport"/>
    <property type="evidence" value="ECO:0007669"/>
    <property type="project" value="UniProtKB-ARBA"/>
</dbReference>
<dbReference type="NCBIfam" id="TIGR01727">
    <property type="entry name" value="oligo_HPY"/>
    <property type="match status" value="1"/>
</dbReference>
<dbReference type="CDD" id="cd03257">
    <property type="entry name" value="ABC_NikE_OppD_transporters"/>
    <property type="match status" value="1"/>
</dbReference>
<accession>A0A0P9GK39</accession>
<dbReference type="PANTHER" id="PTHR43776">
    <property type="entry name" value="TRANSPORT ATP-BINDING PROTEIN"/>
    <property type="match status" value="1"/>
</dbReference>
<dbReference type="PATRIC" id="fig|381306.5.peg.2775"/>
<dbReference type="GO" id="GO:0015833">
    <property type="term" value="P:peptide transport"/>
    <property type="evidence" value="ECO:0007669"/>
    <property type="project" value="InterPro"/>
</dbReference>
<evidence type="ECO:0000256" key="2">
    <source>
        <dbReference type="ARBA" id="ARBA00022448"/>
    </source>
</evidence>
<dbReference type="FunFam" id="3.40.50.300:FF:000016">
    <property type="entry name" value="Oligopeptide ABC transporter ATP-binding component"/>
    <property type="match status" value="1"/>
</dbReference>
<dbReference type="SMART" id="SM00382">
    <property type="entry name" value="AAA"/>
    <property type="match status" value="1"/>
</dbReference>
<dbReference type="EMBL" id="FMUN01000008">
    <property type="protein sequence ID" value="SCY61990.1"/>
    <property type="molecule type" value="Genomic_DNA"/>
</dbReference>
<dbReference type="GO" id="GO:0005524">
    <property type="term" value="F:ATP binding"/>
    <property type="evidence" value="ECO:0007669"/>
    <property type="project" value="UniProtKB-KW"/>
</dbReference>
<dbReference type="InterPro" id="IPR050319">
    <property type="entry name" value="ABC_transp_ATP-bind"/>
</dbReference>
<dbReference type="Pfam" id="PF08352">
    <property type="entry name" value="oligo_HPY"/>
    <property type="match status" value="1"/>
</dbReference>
<dbReference type="Gene3D" id="3.40.50.300">
    <property type="entry name" value="P-loop containing nucleotide triphosphate hydrolases"/>
    <property type="match status" value="1"/>
</dbReference>
<evidence type="ECO:0000313" key="6">
    <source>
        <dbReference type="EMBL" id="SCY61990.1"/>
    </source>
</evidence>
<comment type="similarity">
    <text evidence="1">Belongs to the ABC transporter superfamily.</text>
</comment>
<evidence type="ECO:0000256" key="4">
    <source>
        <dbReference type="ARBA" id="ARBA00022840"/>
    </source>
</evidence>
<dbReference type="InterPro" id="IPR027417">
    <property type="entry name" value="P-loop_NTPase"/>
</dbReference>